<name>A0ABS7QZG5_9ACTN</name>
<dbReference type="InterPro" id="IPR029787">
    <property type="entry name" value="Nucleotide_cyclase"/>
</dbReference>
<protein>
    <submittedName>
        <fullName evidence="2">GGDEF domain-containing protein</fullName>
    </submittedName>
</protein>
<dbReference type="NCBIfam" id="TIGR00254">
    <property type="entry name" value="GGDEF"/>
    <property type="match status" value="1"/>
</dbReference>
<evidence type="ECO:0000313" key="3">
    <source>
        <dbReference type="Proteomes" id="UP001198565"/>
    </source>
</evidence>
<dbReference type="PROSITE" id="PS50887">
    <property type="entry name" value="GGDEF"/>
    <property type="match status" value="1"/>
</dbReference>
<gene>
    <name evidence="2" type="ORF">K7472_24875</name>
</gene>
<feature type="domain" description="GGDEF" evidence="1">
    <location>
        <begin position="57"/>
        <end position="188"/>
    </location>
</feature>
<proteinExistence type="predicted"/>
<evidence type="ECO:0000259" key="1">
    <source>
        <dbReference type="PROSITE" id="PS50887"/>
    </source>
</evidence>
<dbReference type="InterPro" id="IPR052155">
    <property type="entry name" value="Biofilm_reg_signaling"/>
</dbReference>
<dbReference type="InterPro" id="IPR043128">
    <property type="entry name" value="Rev_trsase/Diguanyl_cyclase"/>
</dbReference>
<dbReference type="CDD" id="cd01949">
    <property type="entry name" value="GGDEF"/>
    <property type="match status" value="1"/>
</dbReference>
<dbReference type="RefSeq" id="WP_222980786.1">
    <property type="nucleotide sequence ID" value="NZ_JAINVZ010000021.1"/>
</dbReference>
<accession>A0ABS7QZG5</accession>
<organism evidence="2 3">
    <name type="scientific">Streptantibioticus parmotrematis</name>
    <dbReference type="NCBI Taxonomy" id="2873249"/>
    <lineage>
        <taxon>Bacteria</taxon>
        <taxon>Bacillati</taxon>
        <taxon>Actinomycetota</taxon>
        <taxon>Actinomycetes</taxon>
        <taxon>Kitasatosporales</taxon>
        <taxon>Streptomycetaceae</taxon>
        <taxon>Streptantibioticus</taxon>
    </lineage>
</organism>
<dbReference type="PANTHER" id="PTHR44757:SF2">
    <property type="entry name" value="BIOFILM ARCHITECTURE MAINTENANCE PROTEIN MBAA"/>
    <property type="match status" value="1"/>
</dbReference>
<dbReference type="Gene3D" id="3.30.70.270">
    <property type="match status" value="1"/>
</dbReference>
<dbReference type="Proteomes" id="UP001198565">
    <property type="component" value="Unassembled WGS sequence"/>
</dbReference>
<dbReference type="Pfam" id="PF00990">
    <property type="entry name" value="GGDEF"/>
    <property type="match status" value="1"/>
</dbReference>
<evidence type="ECO:0000313" key="2">
    <source>
        <dbReference type="EMBL" id="MBY8888049.1"/>
    </source>
</evidence>
<keyword evidence="3" id="KW-1185">Reference proteome</keyword>
<dbReference type="SUPFAM" id="SSF55073">
    <property type="entry name" value="Nucleotide cyclase"/>
    <property type="match status" value="1"/>
</dbReference>
<sequence length="215" mass="22847">MSTLLSAAVTAGPLSAGWSVHTLWMRHRIAQARRDPLTGLPARAMFERRAVRLLRRGPVAAVVIDLDGFKGVNDTFGHAAGDAAIRETGVRLAEWAEPLGIVARLGGDEFAALLPLADWDLNGELVALHEWLCHPFGYEGRTLRLGASIGAACTVPTRPDQWSALLRRADEAMYEAKRGGGGWLLTDAPVPVMASVNGRRAGRTGTHTPSAGGAA</sequence>
<dbReference type="EMBL" id="JAINVZ010000021">
    <property type="protein sequence ID" value="MBY8888049.1"/>
    <property type="molecule type" value="Genomic_DNA"/>
</dbReference>
<dbReference type="SMART" id="SM00267">
    <property type="entry name" value="GGDEF"/>
    <property type="match status" value="1"/>
</dbReference>
<dbReference type="PANTHER" id="PTHR44757">
    <property type="entry name" value="DIGUANYLATE CYCLASE DGCP"/>
    <property type="match status" value="1"/>
</dbReference>
<dbReference type="InterPro" id="IPR000160">
    <property type="entry name" value="GGDEF_dom"/>
</dbReference>
<comment type="caution">
    <text evidence="2">The sequence shown here is derived from an EMBL/GenBank/DDBJ whole genome shotgun (WGS) entry which is preliminary data.</text>
</comment>
<reference evidence="2 3" key="1">
    <citation type="submission" date="2021-08" db="EMBL/GenBank/DDBJ databases">
        <title>Streptomyces sp. PTM05 isolated from lichen.</title>
        <authorList>
            <person name="Somphong A."/>
            <person name="Phongsopitanun W."/>
            <person name="Tanasupawat S."/>
        </authorList>
    </citation>
    <scope>NUCLEOTIDE SEQUENCE [LARGE SCALE GENOMIC DNA]</scope>
    <source>
        <strain evidence="2 3">Ptm05</strain>
    </source>
</reference>